<evidence type="ECO:0008006" key="5">
    <source>
        <dbReference type="Google" id="ProtNLM"/>
    </source>
</evidence>
<keyword evidence="2" id="KW-0812">Transmembrane</keyword>
<reference evidence="3 4" key="1">
    <citation type="submission" date="2023-10" db="EMBL/GenBank/DDBJ databases">
        <title>Chromosome-scale genome assembly provides insights into flower coloration mechanisms of Canna indica.</title>
        <authorList>
            <person name="Li C."/>
        </authorList>
    </citation>
    <scope>NUCLEOTIDE SEQUENCE [LARGE SCALE GENOMIC DNA]</scope>
    <source>
        <tissue evidence="3">Flower</tissue>
    </source>
</reference>
<dbReference type="Proteomes" id="UP001327560">
    <property type="component" value="Chromosome 4"/>
</dbReference>
<dbReference type="AlphaFoldDB" id="A0AAQ3QA90"/>
<feature type="transmembrane region" description="Helical" evidence="2">
    <location>
        <begin position="220"/>
        <end position="242"/>
    </location>
</feature>
<feature type="compositionally biased region" description="Low complexity" evidence="1">
    <location>
        <begin position="188"/>
        <end position="202"/>
    </location>
</feature>
<dbReference type="PANTHER" id="PTHR34558">
    <property type="entry name" value="EXPRESSED PROTEIN"/>
    <property type="match status" value="1"/>
</dbReference>
<evidence type="ECO:0000256" key="2">
    <source>
        <dbReference type="SAM" id="Phobius"/>
    </source>
</evidence>
<organism evidence="3 4">
    <name type="scientific">Canna indica</name>
    <name type="common">Indian-shot</name>
    <dbReference type="NCBI Taxonomy" id="4628"/>
    <lineage>
        <taxon>Eukaryota</taxon>
        <taxon>Viridiplantae</taxon>
        <taxon>Streptophyta</taxon>
        <taxon>Embryophyta</taxon>
        <taxon>Tracheophyta</taxon>
        <taxon>Spermatophyta</taxon>
        <taxon>Magnoliopsida</taxon>
        <taxon>Liliopsida</taxon>
        <taxon>Zingiberales</taxon>
        <taxon>Cannaceae</taxon>
        <taxon>Canna</taxon>
    </lineage>
</organism>
<keyword evidence="2" id="KW-0472">Membrane</keyword>
<evidence type="ECO:0000313" key="3">
    <source>
        <dbReference type="EMBL" id="WOL03434.1"/>
    </source>
</evidence>
<dbReference type="EMBL" id="CP136893">
    <property type="protein sequence ID" value="WOL03434.1"/>
    <property type="molecule type" value="Genomic_DNA"/>
</dbReference>
<feature type="region of interest" description="Disordered" evidence="1">
    <location>
        <begin position="174"/>
        <end position="214"/>
    </location>
</feature>
<proteinExistence type="predicted"/>
<evidence type="ECO:0000313" key="4">
    <source>
        <dbReference type="Proteomes" id="UP001327560"/>
    </source>
</evidence>
<name>A0AAQ3QA90_9LILI</name>
<evidence type="ECO:0000256" key="1">
    <source>
        <dbReference type="SAM" id="MobiDB-lite"/>
    </source>
</evidence>
<sequence>MLTASLQSPKAREARHCSTYVATCSFSSPRVLLTALCCSHQSPPPHAPLSSANHKYFSHPQGILSCSSCLSCPLAEAALSSLRAHHPPPTKSVFLSPSQYPNHHHCTAIFKTLNHSDTPPAFIYKHTHPIIVPSTVSHHPNSPSSMARRLLCTVLLLHLIAALASARPAPAESKVESLQLGGPHLANAPSSSSEEPDAAGAPDSPLRHGKHHHRPFDKSIAGAEVIVGGLAAAIFVAIFAYIRVTRKRSQEGKV</sequence>
<protein>
    <recommendedName>
        <fullName evidence="5">Transmembrane protein</fullName>
    </recommendedName>
</protein>
<keyword evidence="2" id="KW-1133">Transmembrane helix</keyword>
<gene>
    <name evidence="3" type="ORF">Cni_G12154</name>
</gene>
<keyword evidence="4" id="KW-1185">Reference proteome</keyword>
<dbReference type="PANTHER" id="PTHR34558:SF9">
    <property type="entry name" value="F3L24.15 PROTEIN"/>
    <property type="match status" value="1"/>
</dbReference>
<accession>A0AAQ3QA90</accession>